<feature type="compositionally biased region" description="Basic and acidic residues" evidence="1">
    <location>
        <begin position="99"/>
        <end position="119"/>
    </location>
</feature>
<dbReference type="Proteomes" id="UP000231282">
    <property type="component" value="Unassembled WGS sequence"/>
</dbReference>
<feature type="region of interest" description="Disordered" evidence="1">
    <location>
        <begin position="99"/>
        <end position="150"/>
    </location>
</feature>
<name>A0A2H0WT76_9BACT</name>
<proteinExistence type="predicted"/>
<dbReference type="AlphaFoldDB" id="A0A2H0WT76"/>
<reference evidence="3" key="1">
    <citation type="submission" date="2017-09" db="EMBL/GenBank/DDBJ databases">
        <title>Depth-based differentiation of microbial function through sediment-hosted aquifers and enrichment of novel symbionts in the deep terrestrial subsurface.</title>
        <authorList>
            <person name="Probst A.J."/>
            <person name="Ladd B."/>
            <person name="Jarett J.K."/>
            <person name="Geller-Mcgrath D.E."/>
            <person name="Sieber C.M.K."/>
            <person name="Emerson J.B."/>
            <person name="Anantharaman K."/>
            <person name="Thomas B.C."/>
            <person name="Malmstrom R."/>
            <person name="Stieglmeier M."/>
            <person name="Klingl A."/>
            <person name="Woyke T."/>
            <person name="Ryan C.M."/>
            <person name="Banfield J.F."/>
        </authorList>
    </citation>
    <scope>NUCLEOTIDE SEQUENCE [LARGE SCALE GENOMIC DNA]</scope>
</reference>
<feature type="compositionally biased region" description="Basic and acidic residues" evidence="1">
    <location>
        <begin position="54"/>
        <end position="65"/>
    </location>
</feature>
<accession>A0A2H0WT76</accession>
<protein>
    <submittedName>
        <fullName evidence="2">Uncharacterized protein</fullName>
    </submittedName>
</protein>
<evidence type="ECO:0000256" key="1">
    <source>
        <dbReference type="SAM" id="MobiDB-lite"/>
    </source>
</evidence>
<sequence length="150" mass="17114">ALPVGIYIYYLMLKTNISPKRPVDLGDTKPLGELVKEEVGEIVREAESQITGAKEPDEEKKRVEVEEKEQEQLAAARRRLKEIREESAAARQGILQEQEENRRVREEGIGDIKREKEKSSFIAPHLPPETASKPKSHLPPQVGVEKRTRR</sequence>
<feature type="region of interest" description="Disordered" evidence="1">
    <location>
        <begin position="46"/>
        <end position="67"/>
    </location>
</feature>
<evidence type="ECO:0000313" key="3">
    <source>
        <dbReference type="Proteomes" id="UP000231282"/>
    </source>
</evidence>
<gene>
    <name evidence="2" type="ORF">COT63_01675</name>
</gene>
<organism evidence="2 3">
    <name type="scientific">Candidatus Shapirobacteria bacterium CG09_land_8_20_14_0_10_38_17</name>
    <dbReference type="NCBI Taxonomy" id="1974884"/>
    <lineage>
        <taxon>Bacteria</taxon>
        <taxon>Candidatus Shapironibacteriota</taxon>
    </lineage>
</organism>
<feature type="non-terminal residue" evidence="2">
    <location>
        <position position="1"/>
    </location>
</feature>
<evidence type="ECO:0000313" key="2">
    <source>
        <dbReference type="EMBL" id="PIS15109.1"/>
    </source>
</evidence>
<dbReference type="EMBL" id="PEZH01000030">
    <property type="protein sequence ID" value="PIS15109.1"/>
    <property type="molecule type" value="Genomic_DNA"/>
</dbReference>
<comment type="caution">
    <text evidence="2">The sequence shown here is derived from an EMBL/GenBank/DDBJ whole genome shotgun (WGS) entry which is preliminary data.</text>
</comment>